<comment type="caution">
    <text evidence="3">The sequence shown here is derived from an EMBL/GenBank/DDBJ whole genome shotgun (WGS) entry which is preliminary data.</text>
</comment>
<gene>
    <name evidence="3" type="ORF">N8I77_007170</name>
</gene>
<feature type="domain" description="Ubiquitin-like" evidence="2">
    <location>
        <begin position="347"/>
        <end position="425"/>
    </location>
</feature>
<protein>
    <recommendedName>
        <fullName evidence="2">Ubiquitin-like domain-containing protein</fullName>
    </recommendedName>
</protein>
<dbReference type="EMBL" id="JAUJFL010000004">
    <property type="protein sequence ID" value="KAK2604223.1"/>
    <property type="molecule type" value="Genomic_DNA"/>
</dbReference>
<sequence>MSFGWSAGDVIAGLQLLNQIRVALKDSGGSRSEYQDETAFLDNLSLTLRALGSVQPESLQPAVAEDISRHAKHIGKAVDGFLRDVQSRFGSNLGRFPTAMRRGVWGASASTFRKMQWAISTSKKVRALRDRISAELPSLQIILSQHIINICSQIPADIQCQMERVIKSTLDDHGQAHRSPPRDGGTKMSIEASVVEEHYIEHLGRALRDVEDRASNVIREGHCANAIEHGPVAVNHEDREKRVHFDSYFDQVSAILCRLEQLHTRFEACALQRTTPASSVSTLSAKDGGLSENVLEKPELLLQSVDQVLNGLFSLIITLAIIAGYSRLVMPLFTKVRLLHIEASVSNGLRLIDALGRVGVLPYGCGRTWSTVQKTLEVWFEGCPGQNLVRKGMYCLGDPQEPNRFFTEEAWSYYVQDGATIQMRMQGLL</sequence>
<proteinExistence type="predicted"/>
<dbReference type="PANTHER" id="PTHR38886:SF1">
    <property type="entry name" value="NACHT-NTPASE AND P-LOOP NTPASES N-TERMINAL DOMAIN-CONTAINING PROTEIN"/>
    <property type="match status" value="1"/>
</dbReference>
<evidence type="ECO:0000313" key="3">
    <source>
        <dbReference type="EMBL" id="KAK2604223.1"/>
    </source>
</evidence>
<keyword evidence="1" id="KW-0472">Membrane</keyword>
<keyword evidence="1" id="KW-0812">Transmembrane</keyword>
<name>A0AAD9W143_PHOAM</name>
<dbReference type="Proteomes" id="UP001265746">
    <property type="component" value="Unassembled WGS sequence"/>
</dbReference>
<keyword evidence="1" id="KW-1133">Transmembrane helix</keyword>
<evidence type="ECO:0000256" key="1">
    <source>
        <dbReference type="SAM" id="Phobius"/>
    </source>
</evidence>
<dbReference type="Pfam" id="PF22893">
    <property type="entry name" value="ULD_2"/>
    <property type="match status" value="1"/>
</dbReference>
<evidence type="ECO:0000313" key="4">
    <source>
        <dbReference type="Proteomes" id="UP001265746"/>
    </source>
</evidence>
<feature type="transmembrane region" description="Helical" evidence="1">
    <location>
        <begin position="308"/>
        <end position="328"/>
    </location>
</feature>
<accession>A0AAD9W143</accession>
<dbReference type="PANTHER" id="PTHR38886">
    <property type="entry name" value="SESA DOMAIN-CONTAINING PROTEIN"/>
    <property type="match status" value="1"/>
</dbReference>
<evidence type="ECO:0000259" key="2">
    <source>
        <dbReference type="Pfam" id="PF22893"/>
    </source>
</evidence>
<keyword evidence="4" id="KW-1185">Reference proteome</keyword>
<organism evidence="3 4">
    <name type="scientific">Phomopsis amygdali</name>
    <name type="common">Fusicoccum amygdali</name>
    <dbReference type="NCBI Taxonomy" id="1214568"/>
    <lineage>
        <taxon>Eukaryota</taxon>
        <taxon>Fungi</taxon>
        <taxon>Dikarya</taxon>
        <taxon>Ascomycota</taxon>
        <taxon>Pezizomycotina</taxon>
        <taxon>Sordariomycetes</taxon>
        <taxon>Sordariomycetidae</taxon>
        <taxon>Diaporthales</taxon>
        <taxon>Diaporthaceae</taxon>
        <taxon>Diaporthe</taxon>
    </lineage>
</organism>
<dbReference type="AlphaFoldDB" id="A0AAD9W143"/>
<dbReference type="InterPro" id="IPR054464">
    <property type="entry name" value="ULD_fung"/>
</dbReference>
<reference evidence="3" key="1">
    <citation type="submission" date="2023-06" db="EMBL/GenBank/DDBJ databases">
        <authorList>
            <person name="Noh H."/>
        </authorList>
    </citation>
    <scope>NUCLEOTIDE SEQUENCE</scope>
    <source>
        <strain evidence="3">DUCC20226</strain>
    </source>
</reference>